<evidence type="ECO:0000256" key="3">
    <source>
        <dbReference type="ARBA" id="ARBA00022723"/>
    </source>
</evidence>
<organism evidence="8 9">
    <name type="scientific">Paenibacillus dokdonensis</name>
    <dbReference type="NCBI Taxonomy" id="2567944"/>
    <lineage>
        <taxon>Bacteria</taxon>
        <taxon>Bacillati</taxon>
        <taxon>Bacillota</taxon>
        <taxon>Bacilli</taxon>
        <taxon>Bacillales</taxon>
        <taxon>Paenibacillaceae</taxon>
        <taxon>Paenibacillus</taxon>
    </lineage>
</organism>
<keyword evidence="5" id="KW-0378">Hydrolase</keyword>
<keyword evidence="3" id="KW-0479">Metal-binding</keyword>
<feature type="domain" description="Sulfatase N-terminal" evidence="7">
    <location>
        <begin position="5"/>
        <end position="343"/>
    </location>
</feature>
<evidence type="ECO:0000256" key="5">
    <source>
        <dbReference type="ARBA" id="ARBA00022801"/>
    </source>
</evidence>
<keyword evidence="4" id="KW-0732">Signal</keyword>
<dbReference type="PANTHER" id="PTHR42693">
    <property type="entry name" value="ARYLSULFATASE FAMILY MEMBER"/>
    <property type="match status" value="1"/>
</dbReference>
<evidence type="ECO:0000256" key="4">
    <source>
        <dbReference type="ARBA" id="ARBA00022729"/>
    </source>
</evidence>
<dbReference type="Proteomes" id="UP001344632">
    <property type="component" value="Unassembled WGS sequence"/>
</dbReference>
<evidence type="ECO:0000256" key="1">
    <source>
        <dbReference type="ARBA" id="ARBA00001913"/>
    </source>
</evidence>
<dbReference type="InterPro" id="IPR000917">
    <property type="entry name" value="Sulfatase_N"/>
</dbReference>
<gene>
    <name evidence="8" type="ORF">P4H66_09955</name>
</gene>
<comment type="caution">
    <text evidence="8">The sequence shown here is derived from an EMBL/GenBank/DDBJ whole genome shotgun (WGS) entry which is preliminary data.</text>
</comment>
<evidence type="ECO:0000256" key="6">
    <source>
        <dbReference type="ARBA" id="ARBA00022837"/>
    </source>
</evidence>
<dbReference type="Gene3D" id="3.40.720.10">
    <property type="entry name" value="Alkaline Phosphatase, subunit A"/>
    <property type="match status" value="1"/>
</dbReference>
<dbReference type="Pfam" id="PF00884">
    <property type="entry name" value="Sulfatase"/>
    <property type="match status" value="1"/>
</dbReference>
<dbReference type="InterPro" id="IPR017850">
    <property type="entry name" value="Alkaline_phosphatase_core_sf"/>
</dbReference>
<dbReference type="SUPFAM" id="SSF53649">
    <property type="entry name" value="Alkaline phosphatase-like"/>
    <property type="match status" value="1"/>
</dbReference>
<keyword evidence="6" id="KW-0106">Calcium</keyword>
<evidence type="ECO:0000259" key="7">
    <source>
        <dbReference type="Pfam" id="PF00884"/>
    </source>
</evidence>
<dbReference type="InterPro" id="IPR024607">
    <property type="entry name" value="Sulfatase_CS"/>
</dbReference>
<dbReference type="PROSITE" id="PS00149">
    <property type="entry name" value="SULFATASE_2"/>
    <property type="match status" value="1"/>
</dbReference>
<dbReference type="CDD" id="cd16155">
    <property type="entry name" value="sulfatase_like"/>
    <property type="match status" value="1"/>
</dbReference>
<protein>
    <submittedName>
        <fullName evidence="8">Sulfatase-like hydrolase/transferase</fullName>
    </submittedName>
</protein>
<comment type="cofactor">
    <cofactor evidence="1">
        <name>Ca(2+)</name>
        <dbReference type="ChEBI" id="CHEBI:29108"/>
    </cofactor>
</comment>
<reference evidence="8 9" key="1">
    <citation type="submission" date="2023-03" db="EMBL/GenBank/DDBJ databases">
        <title>Bacillus Genome Sequencing.</title>
        <authorList>
            <person name="Dunlap C."/>
        </authorList>
    </citation>
    <scope>NUCLEOTIDE SEQUENCE [LARGE SCALE GENOMIC DNA]</scope>
    <source>
        <strain evidence="8 9">BD-525</strain>
    </source>
</reference>
<proteinExistence type="inferred from homology"/>
<accession>A0ABU6GPV3</accession>
<dbReference type="RefSeq" id="WP_326087599.1">
    <property type="nucleotide sequence ID" value="NZ_JARLKZ010000005.1"/>
</dbReference>
<dbReference type="PANTHER" id="PTHR42693:SF42">
    <property type="entry name" value="ARYLSULFATASE G"/>
    <property type="match status" value="1"/>
</dbReference>
<name>A0ABU6GPV3_9BACL</name>
<comment type="similarity">
    <text evidence="2">Belongs to the sulfatase family.</text>
</comment>
<dbReference type="EMBL" id="JARLKZ010000005">
    <property type="protein sequence ID" value="MEC0240172.1"/>
    <property type="molecule type" value="Genomic_DNA"/>
</dbReference>
<evidence type="ECO:0000256" key="2">
    <source>
        <dbReference type="ARBA" id="ARBA00008779"/>
    </source>
</evidence>
<evidence type="ECO:0000313" key="9">
    <source>
        <dbReference type="Proteomes" id="UP001344632"/>
    </source>
</evidence>
<keyword evidence="9" id="KW-1185">Reference proteome</keyword>
<sequence>MGEKPNVLFIIADDHRYDAIGAAGDRVVQTPILDSMARTGTMMTSTHIVGGVDGAVCVPCRACIHTGTHIFQATESQTIGDYNRTGVIRAGMNTMPSWFRSHGYYTHAVGKWHNDRASFSDGFCSGNELFFGGMSDHHQVPVFDYDANGFNPPEEPRIVKQFSTELFTDAAIEFLEQYSEEDPFFLYLAYTSPHDPRTAPEPYANLYDRKQIPMPPSFMEEHPFDNGEMDVRDEHLAAYPRREEEVRGHLADYYAMITHMDHHIGRVLQSLANTGRLDNTIVVYTSDHGLSVGRHGLLGKQNMYDHSIRVPWLIQGPGIPAGTRIDQLTYQFDIFPTLCVMAGLSAPEGIAGQSMADLIRGETDQGRETVYTLYRDIQRMVKDERWKMILYRRSELTGQGSDCKQLFDLQNDPWELHNLASLPEFSQQVERLEGELRNWMNRTGDLYADCFL</sequence>
<dbReference type="InterPro" id="IPR050738">
    <property type="entry name" value="Sulfatase"/>
</dbReference>
<evidence type="ECO:0000313" key="8">
    <source>
        <dbReference type="EMBL" id="MEC0240172.1"/>
    </source>
</evidence>